<proteinExistence type="predicted"/>
<keyword evidence="1" id="KW-1133">Transmembrane helix</keyword>
<protein>
    <submittedName>
        <fullName evidence="2">Uncharacterized protein</fullName>
    </submittedName>
</protein>
<dbReference type="EMBL" id="JBHUEO010000013">
    <property type="protein sequence ID" value="MFD1706444.1"/>
    <property type="molecule type" value="Genomic_DNA"/>
</dbReference>
<keyword evidence="1" id="KW-0472">Membrane</keyword>
<reference evidence="3" key="1">
    <citation type="journal article" date="2019" name="Int. J. Syst. Evol. Microbiol.">
        <title>The Global Catalogue of Microorganisms (GCM) 10K type strain sequencing project: providing services to taxonomists for standard genome sequencing and annotation.</title>
        <authorList>
            <consortium name="The Broad Institute Genomics Platform"/>
            <consortium name="The Broad Institute Genome Sequencing Center for Infectious Disease"/>
            <person name="Wu L."/>
            <person name="Ma J."/>
        </authorList>
    </citation>
    <scope>NUCLEOTIDE SEQUENCE [LARGE SCALE GENOMIC DNA]</scope>
    <source>
        <strain evidence="3">CGMCC 1.12295</strain>
    </source>
</reference>
<evidence type="ECO:0000313" key="2">
    <source>
        <dbReference type="EMBL" id="MFD1706444.1"/>
    </source>
</evidence>
<dbReference type="RefSeq" id="WP_380773051.1">
    <property type="nucleotide sequence ID" value="NZ_JBHUEO010000013.1"/>
</dbReference>
<sequence length="142" mass="16089">MFWNHVCAAFSSMNYFVQFTAVRLSIGNGQLEGLEQFVQWNPTSAFYSINLLGWTLFLGLASFFMSPVFMKEKRGNLIQRLFILNGITCGLGTFSVVFEIMIYLAVYPLLMTGFITTASMMVGMIFKRNAELVSKKDTQMSL</sequence>
<comment type="caution">
    <text evidence="2">The sequence shown here is derived from an EMBL/GenBank/DDBJ whole genome shotgun (WGS) entry which is preliminary data.</text>
</comment>
<feature type="transmembrane region" description="Helical" evidence="1">
    <location>
        <begin position="45"/>
        <end position="69"/>
    </location>
</feature>
<keyword evidence="1" id="KW-0812">Transmembrane</keyword>
<organism evidence="2 3">
    <name type="scientific">Siminovitchia sediminis</name>
    <dbReference type="NCBI Taxonomy" id="1274353"/>
    <lineage>
        <taxon>Bacteria</taxon>
        <taxon>Bacillati</taxon>
        <taxon>Bacillota</taxon>
        <taxon>Bacilli</taxon>
        <taxon>Bacillales</taxon>
        <taxon>Bacillaceae</taxon>
        <taxon>Siminovitchia</taxon>
    </lineage>
</organism>
<name>A0ABW4KFK2_9BACI</name>
<feature type="transmembrane region" description="Helical" evidence="1">
    <location>
        <begin position="109"/>
        <end position="126"/>
    </location>
</feature>
<feature type="transmembrane region" description="Helical" evidence="1">
    <location>
        <begin position="81"/>
        <end position="103"/>
    </location>
</feature>
<evidence type="ECO:0000313" key="3">
    <source>
        <dbReference type="Proteomes" id="UP001597301"/>
    </source>
</evidence>
<gene>
    <name evidence="2" type="ORF">ACFSCZ_06705</name>
</gene>
<accession>A0ABW4KFK2</accession>
<evidence type="ECO:0000256" key="1">
    <source>
        <dbReference type="SAM" id="Phobius"/>
    </source>
</evidence>
<dbReference type="Proteomes" id="UP001597301">
    <property type="component" value="Unassembled WGS sequence"/>
</dbReference>
<keyword evidence="3" id="KW-1185">Reference proteome</keyword>